<reference evidence="3" key="1">
    <citation type="journal article" date="2019" name="Int. J. Syst. Evol. Microbiol.">
        <title>The Global Catalogue of Microorganisms (GCM) 10K type strain sequencing project: providing services to taxonomists for standard genome sequencing and annotation.</title>
        <authorList>
            <consortium name="The Broad Institute Genomics Platform"/>
            <consortium name="The Broad Institute Genome Sequencing Center for Infectious Disease"/>
            <person name="Wu L."/>
            <person name="Ma J."/>
        </authorList>
    </citation>
    <scope>NUCLEOTIDE SEQUENCE [LARGE SCALE GENOMIC DNA]</scope>
    <source>
        <strain evidence="3">JCM 17021</strain>
    </source>
</reference>
<accession>A0ABP7KAQ0</accession>
<organism evidence="2 3">
    <name type="scientific">Leifsonia kafniensis</name>
    <dbReference type="NCBI Taxonomy" id="475957"/>
    <lineage>
        <taxon>Bacteria</taxon>
        <taxon>Bacillati</taxon>
        <taxon>Actinomycetota</taxon>
        <taxon>Actinomycetes</taxon>
        <taxon>Micrococcales</taxon>
        <taxon>Microbacteriaceae</taxon>
        <taxon>Leifsonia</taxon>
    </lineage>
</organism>
<evidence type="ECO:0000313" key="3">
    <source>
        <dbReference type="Proteomes" id="UP001501803"/>
    </source>
</evidence>
<feature type="domain" description="DUF559" evidence="1">
    <location>
        <begin position="212"/>
        <end position="270"/>
    </location>
</feature>
<comment type="caution">
    <text evidence="2">The sequence shown here is derived from an EMBL/GenBank/DDBJ whole genome shotgun (WGS) entry which is preliminary data.</text>
</comment>
<evidence type="ECO:0000313" key="2">
    <source>
        <dbReference type="EMBL" id="GAA3869571.1"/>
    </source>
</evidence>
<dbReference type="InterPro" id="IPR011335">
    <property type="entry name" value="Restrct_endonuc-II-like"/>
</dbReference>
<dbReference type="InterPro" id="IPR007569">
    <property type="entry name" value="DUF559"/>
</dbReference>
<proteinExistence type="predicted"/>
<gene>
    <name evidence="2" type="ORF">GCM10022381_11060</name>
</gene>
<dbReference type="Proteomes" id="UP001501803">
    <property type="component" value="Unassembled WGS sequence"/>
</dbReference>
<dbReference type="SUPFAM" id="SSF52980">
    <property type="entry name" value="Restriction endonuclease-like"/>
    <property type="match status" value="1"/>
</dbReference>
<dbReference type="EMBL" id="BAABCN010000002">
    <property type="protein sequence ID" value="GAA3869571.1"/>
    <property type="molecule type" value="Genomic_DNA"/>
</dbReference>
<protein>
    <submittedName>
        <fullName evidence="2">Type IV toxin-antitoxin system AbiEi family antitoxin domain-containing protein</fullName>
    </submittedName>
</protein>
<sequence>MHIRTLRAEGTSENDLRRAVRVGEVERIRQGWYGLPGDTSDEVRALRVGGRLTCVSLLRMHGVWLMPDTRLHVAVSVARSRLCSPADRASGLGSSTDRPSVVTHWQPRLLNPLEPTEMFDDAAACLAICLPRDHAIVAFDSLLNSKLLSPERLRAALAGLPDSHEWMLNLVDAGCGSGLETLARLNLRRRHIRVRSQVHIPPVGWIDLLIGDRLVLELDSRAHHTDSAAYERDRSRDLALIERGYLVIRVTYRSVMQDWPAIERAILTVVRRKEHRWQPVHRAAGFATAP</sequence>
<evidence type="ECO:0000259" key="1">
    <source>
        <dbReference type="Pfam" id="PF04480"/>
    </source>
</evidence>
<dbReference type="Gene3D" id="3.40.960.10">
    <property type="entry name" value="VSR Endonuclease"/>
    <property type="match status" value="1"/>
</dbReference>
<keyword evidence="3" id="KW-1185">Reference proteome</keyword>
<dbReference type="Pfam" id="PF04480">
    <property type="entry name" value="DUF559"/>
    <property type="match status" value="1"/>
</dbReference>
<name>A0ABP7KAQ0_9MICO</name>